<dbReference type="RefSeq" id="XP_003674406.1">
    <property type="nucleotide sequence ID" value="XM_003674358.1"/>
</dbReference>
<feature type="compositionally biased region" description="Polar residues" evidence="1">
    <location>
        <begin position="425"/>
        <end position="436"/>
    </location>
</feature>
<dbReference type="SMART" id="SM01017">
    <property type="entry name" value="Arrestin_C"/>
    <property type="match status" value="1"/>
</dbReference>
<feature type="region of interest" description="Disordered" evidence="1">
    <location>
        <begin position="422"/>
        <end position="448"/>
    </location>
</feature>
<protein>
    <recommendedName>
        <fullName evidence="2">Arrestin C-terminal-like domain-containing protein</fullName>
    </recommendedName>
</protein>
<keyword evidence="4" id="KW-1185">Reference proteome</keyword>
<feature type="compositionally biased region" description="Low complexity" evidence="1">
    <location>
        <begin position="79"/>
        <end position="125"/>
    </location>
</feature>
<feature type="region of interest" description="Disordered" evidence="1">
    <location>
        <begin position="743"/>
        <end position="779"/>
    </location>
</feature>
<dbReference type="OrthoDB" id="2333384at2759"/>
<sequence length="1308" mass="146475">MPLTVNNTNQLQQHKQQQQQQMQDQDQVVILPETEPANVQFFPTANEMVKNNTENTYTTTMLRDNDRSANNRRRRSSTIKSALSSILSDSSSASPHSHVPKTLSINPPPSIIISTNEPINNNSSSTMEGNNYVYSHDYSQNTHHSSTSNSSASNSINQNSFSYIHPVSVSASNSLANSSLRRNTVSSNVIGLRQQQNRNLYRDSFSRNKSSSTTSLRQLIPSQSSASSYSLSSSSSSYNIPPSGANAPSSSAHSESTLKKTTNLIPKNIQYQFHHQYASLRSSFSSYSITTNSKKFSQHFLQNFLNERGFLNLKKIYDNKKDPLQISIASSGETIFLPTCKAYRYHHSPPRTHPRRSSHHSRRNRHSNDDLNDEEMYALENDASFHDTADLTSNFSASPSELDDENNDLSLYPLWSATEGARQHSLPNNSTESTLQLPPASHAHTRHRSYPSTLPTNTNMQMQHFHMDHTMTPHNIAVIISLDGSTNVNLSNIIIELSSDLRIFWNNKVPPENVKNEEIYKNGSIKWDINLRKNFNLFIPLHATSVDNVIINDDQLLESNRKMYRNFHQKDKKYINDKNDLQDSLIKKLLQSETGATNNNDKESIDMDFSDLKSMNSPTTNDQFLPAGDYVFILPILFVEDIPESIYLPSARIDYMLRLVTKLTPTHNKSHSKEKKITESKPIIKKITSSDDVNSIENESIFKGDFITSSSSSSSLSNSDNATVFNNIKNRFRSLSYASTTEPQSSIYSGTSERRRISTKNNKDKEEDKSKDKTNKFDNDHGEIISTELPLNIVRAPPSASFSTKNKPIYINKVWANSLSYEISFTQKYVPLNGELPIKIKLVPLVKNVSVKRIRVSIVEDVNFYSKDLNHSFNQLDPLSSDPSNPFYNEFNGKSKKERNLPLLEIRTREIGARALREEIVRNTVNDNLLSYNTVMESYTKNSSTMERKVGITEPITINSTLSFPKYSTVDKNAAKDIPPFGVEHYTTISNPEKTTKNTNDSANNRGRGNSFMSFLTGGKNKEPQSSPSTTTTTTKTNKDTAKKVIDPRFHKTSFHTNASVPVECDTMLSQAKRGLYLDSGHCNNIVCTHKLEIMMRVSKPRTDSKSGELRHFEVVLDTPIILVSDLCNMGNIELPTYDMATSDSTSVFSPPTFEEAISVPASPMLSNYSPSIDSRNTRDELSSIQLLNLSRLNSLSGPSNANVINNNKSNNNILSTPLPMSTSPLSVDVSSEISSYSNENSAASSVIPEDGEWFNNLDGLLAASPSPHPQTDHFASSNPFKQGYQIAVKKEAPPSYECAVSDCDREC</sequence>
<dbReference type="HOGENOM" id="CLU_006239_0_0_1"/>
<accession>G0V977</accession>
<feature type="region of interest" description="Disordered" evidence="1">
    <location>
        <begin position="200"/>
        <end position="219"/>
    </location>
</feature>
<evidence type="ECO:0000259" key="2">
    <source>
        <dbReference type="SMART" id="SM01017"/>
    </source>
</evidence>
<evidence type="ECO:0000256" key="1">
    <source>
        <dbReference type="SAM" id="MobiDB-lite"/>
    </source>
</evidence>
<gene>
    <name evidence="3" type="primary">NCAS0A14690</name>
    <name evidence="3" type="ordered locus">NCAS_0A14690</name>
</gene>
<dbReference type="eggNOG" id="KOG3780">
    <property type="taxonomic scope" value="Eukaryota"/>
</dbReference>
<evidence type="ECO:0000313" key="4">
    <source>
        <dbReference type="Proteomes" id="UP000001640"/>
    </source>
</evidence>
<dbReference type="STRING" id="1064592.G0V977"/>
<dbReference type="GeneID" id="96901503"/>
<feature type="compositionally biased region" description="Polar residues" evidence="1">
    <location>
        <begin position="987"/>
        <end position="1014"/>
    </location>
</feature>
<reference evidence="3 4" key="1">
    <citation type="journal article" date="2011" name="Proc. Natl. Acad. Sci. U.S.A.">
        <title>Evolutionary erosion of yeast sex chromosomes by mating-type switching accidents.</title>
        <authorList>
            <person name="Gordon J.L."/>
            <person name="Armisen D."/>
            <person name="Proux-Wera E."/>
            <person name="Oheigeartaigh S.S."/>
            <person name="Byrne K.P."/>
            <person name="Wolfe K.H."/>
        </authorList>
    </citation>
    <scope>NUCLEOTIDE SEQUENCE [LARGE SCALE GENOMIC DNA]</scope>
    <source>
        <strain evidence="4">ATCC 76901 / BCRC 22586 / CBS 4309 / NBRC 1992 / NRRL Y-12630</strain>
    </source>
</reference>
<feature type="domain" description="Arrestin C-terminal-like" evidence="2">
    <location>
        <begin position="815"/>
        <end position="1128"/>
    </location>
</feature>
<feature type="region of interest" description="Disordered" evidence="1">
    <location>
        <begin position="1"/>
        <end position="25"/>
    </location>
</feature>
<feature type="region of interest" description="Disordered" evidence="1">
    <location>
        <begin position="346"/>
        <end position="372"/>
    </location>
</feature>
<evidence type="ECO:0000313" key="3">
    <source>
        <dbReference type="EMBL" id="CCC68027.1"/>
    </source>
</evidence>
<feature type="region of interest" description="Disordered" evidence="1">
    <location>
        <begin position="987"/>
        <end position="1043"/>
    </location>
</feature>
<feature type="region of interest" description="Disordered" evidence="1">
    <location>
        <begin position="62"/>
        <end position="155"/>
    </location>
</feature>
<organism evidence="3 4">
    <name type="scientific">Naumovozyma castellii</name>
    <name type="common">Yeast</name>
    <name type="synonym">Saccharomyces castellii</name>
    <dbReference type="NCBI Taxonomy" id="27288"/>
    <lineage>
        <taxon>Eukaryota</taxon>
        <taxon>Fungi</taxon>
        <taxon>Dikarya</taxon>
        <taxon>Ascomycota</taxon>
        <taxon>Saccharomycotina</taxon>
        <taxon>Saccharomycetes</taxon>
        <taxon>Saccharomycetales</taxon>
        <taxon>Saccharomycetaceae</taxon>
        <taxon>Naumovozyma</taxon>
    </lineage>
</organism>
<proteinExistence type="predicted"/>
<dbReference type="KEGG" id="ncs:NCAS_0A14690"/>
<reference key="2">
    <citation type="submission" date="2011-08" db="EMBL/GenBank/DDBJ databases">
        <title>Genome sequence of Naumovozyma castellii.</title>
        <authorList>
            <person name="Gordon J.L."/>
            <person name="Armisen D."/>
            <person name="Proux-Wera E."/>
            <person name="OhEigeartaigh S.S."/>
            <person name="Byrne K.P."/>
            <person name="Wolfe K.H."/>
        </authorList>
    </citation>
    <scope>NUCLEOTIDE SEQUENCE</scope>
    <source>
        <strain>Type strain:CBS 4309</strain>
    </source>
</reference>
<feature type="compositionally biased region" description="Basic residues" evidence="1">
    <location>
        <begin position="346"/>
        <end position="365"/>
    </location>
</feature>
<feature type="compositionally biased region" description="Basic and acidic residues" evidence="1">
    <location>
        <begin position="752"/>
        <end position="779"/>
    </location>
</feature>
<feature type="compositionally biased region" description="Low complexity" evidence="1">
    <location>
        <begin position="10"/>
        <end position="25"/>
    </location>
</feature>
<feature type="compositionally biased region" description="Low complexity" evidence="1">
    <location>
        <begin position="139"/>
        <end position="155"/>
    </location>
</feature>
<dbReference type="InterPro" id="IPR011022">
    <property type="entry name" value="Arrestin_C-like"/>
</dbReference>
<name>G0V977_NAUCA</name>
<dbReference type="EMBL" id="HE576752">
    <property type="protein sequence ID" value="CCC68027.1"/>
    <property type="molecule type" value="Genomic_DNA"/>
</dbReference>
<dbReference type="InParanoid" id="G0V977"/>
<dbReference type="Proteomes" id="UP000001640">
    <property type="component" value="Chromosome 1"/>
</dbReference>